<dbReference type="PANTHER" id="PTHR13009">
    <property type="entry name" value="HEAT SHOCK PROTEIN 90 HSP90 CO-CHAPERONE AHA-1"/>
    <property type="match status" value="1"/>
</dbReference>
<organism evidence="3 4">
    <name type="scientific">Potamilus streckersoni</name>
    <dbReference type="NCBI Taxonomy" id="2493646"/>
    <lineage>
        <taxon>Eukaryota</taxon>
        <taxon>Metazoa</taxon>
        <taxon>Spiralia</taxon>
        <taxon>Lophotrochozoa</taxon>
        <taxon>Mollusca</taxon>
        <taxon>Bivalvia</taxon>
        <taxon>Autobranchia</taxon>
        <taxon>Heteroconchia</taxon>
        <taxon>Palaeoheterodonta</taxon>
        <taxon>Unionida</taxon>
        <taxon>Unionoidea</taxon>
        <taxon>Unionidae</taxon>
        <taxon>Ambleminae</taxon>
        <taxon>Lampsilini</taxon>
        <taxon>Potamilus</taxon>
    </lineage>
</organism>
<dbReference type="AlphaFoldDB" id="A0AAE0STM0"/>
<dbReference type="Pfam" id="PF08327">
    <property type="entry name" value="AHSA1"/>
    <property type="match status" value="1"/>
</dbReference>
<evidence type="ECO:0000313" key="4">
    <source>
        <dbReference type="Proteomes" id="UP001195483"/>
    </source>
</evidence>
<dbReference type="SUPFAM" id="SSF55961">
    <property type="entry name" value="Bet v1-like"/>
    <property type="match status" value="1"/>
</dbReference>
<dbReference type="SUPFAM" id="SSF103111">
    <property type="entry name" value="Activator of Hsp90 ATPase, Aha1"/>
    <property type="match status" value="1"/>
</dbReference>
<dbReference type="GO" id="GO:0005829">
    <property type="term" value="C:cytosol"/>
    <property type="evidence" value="ECO:0007669"/>
    <property type="project" value="TreeGrafter"/>
</dbReference>
<reference evidence="3" key="2">
    <citation type="journal article" date="2021" name="Genome Biol. Evol.">
        <title>Developing a high-quality reference genome for a parasitic bivalve with doubly uniparental inheritance (Bivalvia: Unionida).</title>
        <authorList>
            <person name="Smith C.H."/>
        </authorList>
    </citation>
    <scope>NUCLEOTIDE SEQUENCE</scope>
    <source>
        <strain evidence="3">CHS0354</strain>
        <tissue evidence="3">Mantle</tissue>
    </source>
</reference>
<comment type="caution">
    <text evidence="3">The sequence shown here is derived from an EMBL/GenBank/DDBJ whole genome shotgun (WGS) entry which is preliminary data.</text>
</comment>
<dbReference type="SMART" id="SM01000">
    <property type="entry name" value="Aha1_N"/>
    <property type="match status" value="1"/>
</dbReference>
<gene>
    <name evidence="3" type="ORF">CHS0354_029456</name>
</gene>
<dbReference type="Gene3D" id="3.30.530.20">
    <property type="match status" value="1"/>
</dbReference>
<dbReference type="GO" id="GO:0051087">
    <property type="term" value="F:protein-folding chaperone binding"/>
    <property type="evidence" value="ECO:0007669"/>
    <property type="project" value="InterPro"/>
</dbReference>
<dbReference type="InterPro" id="IPR036338">
    <property type="entry name" value="Aha1"/>
</dbReference>
<reference evidence="3" key="3">
    <citation type="submission" date="2023-05" db="EMBL/GenBank/DDBJ databases">
        <authorList>
            <person name="Smith C.H."/>
        </authorList>
    </citation>
    <scope>NUCLEOTIDE SEQUENCE</scope>
    <source>
        <strain evidence="3">CHS0354</strain>
        <tissue evidence="3">Mantle</tissue>
    </source>
</reference>
<dbReference type="InterPro" id="IPR015310">
    <property type="entry name" value="AHSA1-like_N"/>
</dbReference>
<evidence type="ECO:0000256" key="1">
    <source>
        <dbReference type="ARBA" id="ARBA00006817"/>
    </source>
</evidence>
<keyword evidence="4" id="KW-1185">Reference proteome</keyword>
<name>A0AAE0STM0_9BIVA</name>
<evidence type="ECO:0000259" key="2">
    <source>
        <dbReference type="SMART" id="SM01000"/>
    </source>
</evidence>
<dbReference type="InterPro" id="IPR023393">
    <property type="entry name" value="START-like_dom_sf"/>
</dbReference>
<accession>A0AAE0STM0</accession>
<feature type="domain" description="Activator of Hsp90 ATPase AHSA1-like N-terminal" evidence="2">
    <location>
        <begin position="29"/>
        <end position="163"/>
    </location>
</feature>
<dbReference type="Proteomes" id="UP001195483">
    <property type="component" value="Unassembled WGS sequence"/>
</dbReference>
<proteinExistence type="inferred from homology"/>
<comment type="similarity">
    <text evidence="1">Belongs to the AHA1 family.</text>
</comment>
<reference evidence="3" key="1">
    <citation type="journal article" date="2021" name="Genome Biol. Evol.">
        <title>A High-Quality Reference Genome for a Parasitic Bivalve with Doubly Uniparental Inheritance (Bivalvia: Unionida).</title>
        <authorList>
            <person name="Smith C.H."/>
        </authorList>
    </citation>
    <scope>NUCLEOTIDE SEQUENCE</scope>
    <source>
        <strain evidence="3">CHS0354</strain>
    </source>
</reference>
<evidence type="ECO:0000313" key="3">
    <source>
        <dbReference type="EMBL" id="KAK3597876.1"/>
    </source>
</evidence>
<protein>
    <recommendedName>
        <fullName evidence="2">Activator of Hsp90 ATPase AHSA1-like N-terminal domain-containing protein</fullName>
    </recommendedName>
</protein>
<dbReference type="PANTHER" id="PTHR13009:SF22">
    <property type="entry name" value="LD43819P"/>
    <property type="match status" value="1"/>
</dbReference>
<dbReference type="InterPro" id="IPR013538">
    <property type="entry name" value="ASHA1/2-like_C"/>
</dbReference>
<dbReference type="GO" id="GO:0006457">
    <property type="term" value="P:protein folding"/>
    <property type="evidence" value="ECO:0007669"/>
    <property type="project" value="TreeGrafter"/>
</dbReference>
<dbReference type="GO" id="GO:0001671">
    <property type="term" value="F:ATPase activator activity"/>
    <property type="evidence" value="ECO:0007669"/>
    <property type="project" value="InterPro"/>
</dbReference>
<dbReference type="EMBL" id="JAEAOA010001763">
    <property type="protein sequence ID" value="KAK3597876.1"/>
    <property type="molecule type" value="Genomic_DNA"/>
</dbReference>
<dbReference type="Gene3D" id="3.15.10.20">
    <property type="entry name" value="Activator of Hsp90 ATPase Aha1, N-terminal domain"/>
    <property type="match status" value="1"/>
</dbReference>
<sequence length="346" mass="39748">MAKWGEGDPRWIVEERPDATNVNNWHWTEKNCTQWSKDKIRELLTGLTVEDDEVFCEIKELTKLEGEATANNRKAKLIFFYEFEIKGEWSGKMKSGDKKYNGKFEIPNLSEENDASEIDVNVTADKDTDEAYKIKEVMRKKGTSLIQEQLAKYINELKNEYSRDVIKPTKDNANVASSEKASGGVNKAKEEMNKMVISSSGSQSSNNLGVKINTKKLVLTEDFRCSVADLFNVLTNRELVQAFTGSPAILEFEKGGRFSLLNDYVTGEFVELVPEKKIVQKWRIKTWPAAHYSEATFEFEQKDDKTVLKLTQIGVPESEYDKTKEGWQMNYWGRIKQVFGYGDHYF</sequence>
<dbReference type="CDD" id="cd08892">
    <property type="entry name" value="SRPBCC_Aha1"/>
    <property type="match status" value="1"/>
</dbReference>
<dbReference type="Pfam" id="PF09229">
    <property type="entry name" value="Aha1_N"/>
    <property type="match status" value="1"/>
</dbReference>